<sequence length="341" mass="38119">MINKLIICGLLLHQIKPVLKAVGEAVVFHVKGSVNHHSVSCIALEGLVASQAQIVDVIGKAKGTTYSGDETTHRHLTFEASHITTKSADGSVTQFHCGVHSAHNHTSETQFNGVTKQIKNCFQVYNEIMGPGKCRLDFRIFATLLQEALTDHAANQKLLIRFLLQWKKDCDREKHGEKALLALLAGEMLPVLFTIAAKAVELGGCYGNWMSLTNQERIDLLIHLDIYICFLESAWDRKESTAFTNIELNLYNALHDILTLEEMCTLAVFSQTVSHPYFCIIRVPGHENLNMLELGTSHHNILTFIQKVASSPEIIFADHATQLSSSFDQKPWNRLETCTVR</sequence>
<dbReference type="OrthoDB" id="2691805at2759"/>
<protein>
    <submittedName>
        <fullName evidence="2">Uncharacterized protein</fullName>
    </submittedName>
</protein>
<dbReference type="AlphaFoldDB" id="A0A0C9UID7"/>
<dbReference type="Proteomes" id="UP000054279">
    <property type="component" value="Unassembled WGS sequence"/>
</dbReference>
<keyword evidence="3" id="KW-1185">Reference proteome</keyword>
<organism evidence="2 3">
    <name type="scientific">Sphaerobolus stellatus (strain SS14)</name>
    <dbReference type="NCBI Taxonomy" id="990650"/>
    <lineage>
        <taxon>Eukaryota</taxon>
        <taxon>Fungi</taxon>
        <taxon>Dikarya</taxon>
        <taxon>Basidiomycota</taxon>
        <taxon>Agaricomycotina</taxon>
        <taxon>Agaricomycetes</taxon>
        <taxon>Phallomycetidae</taxon>
        <taxon>Geastrales</taxon>
        <taxon>Sphaerobolaceae</taxon>
        <taxon>Sphaerobolus</taxon>
    </lineage>
</organism>
<name>A0A0C9UID7_SPHS4</name>
<keyword evidence="1" id="KW-0732">Signal</keyword>
<dbReference type="EMBL" id="KN837127">
    <property type="protein sequence ID" value="KIJ42818.1"/>
    <property type="molecule type" value="Genomic_DNA"/>
</dbReference>
<gene>
    <name evidence="2" type="ORF">M422DRAFT_170665</name>
</gene>
<proteinExistence type="predicted"/>
<feature type="signal peptide" evidence="1">
    <location>
        <begin position="1"/>
        <end position="20"/>
    </location>
</feature>
<reference evidence="2 3" key="1">
    <citation type="submission" date="2014-06" db="EMBL/GenBank/DDBJ databases">
        <title>Evolutionary Origins and Diversification of the Mycorrhizal Mutualists.</title>
        <authorList>
            <consortium name="DOE Joint Genome Institute"/>
            <consortium name="Mycorrhizal Genomics Consortium"/>
            <person name="Kohler A."/>
            <person name="Kuo A."/>
            <person name="Nagy L.G."/>
            <person name="Floudas D."/>
            <person name="Copeland A."/>
            <person name="Barry K.W."/>
            <person name="Cichocki N."/>
            <person name="Veneault-Fourrey C."/>
            <person name="LaButti K."/>
            <person name="Lindquist E.A."/>
            <person name="Lipzen A."/>
            <person name="Lundell T."/>
            <person name="Morin E."/>
            <person name="Murat C."/>
            <person name="Riley R."/>
            <person name="Ohm R."/>
            <person name="Sun H."/>
            <person name="Tunlid A."/>
            <person name="Henrissat B."/>
            <person name="Grigoriev I.V."/>
            <person name="Hibbett D.S."/>
            <person name="Martin F."/>
        </authorList>
    </citation>
    <scope>NUCLEOTIDE SEQUENCE [LARGE SCALE GENOMIC DNA]</scope>
    <source>
        <strain evidence="2 3">SS14</strain>
    </source>
</reference>
<evidence type="ECO:0000256" key="1">
    <source>
        <dbReference type="SAM" id="SignalP"/>
    </source>
</evidence>
<dbReference type="HOGENOM" id="CLU_814245_0_0_1"/>
<feature type="chain" id="PRO_5002204826" evidence="1">
    <location>
        <begin position="21"/>
        <end position="341"/>
    </location>
</feature>
<evidence type="ECO:0000313" key="3">
    <source>
        <dbReference type="Proteomes" id="UP000054279"/>
    </source>
</evidence>
<accession>A0A0C9UID7</accession>
<evidence type="ECO:0000313" key="2">
    <source>
        <dbReference type="EMBL" id="KIJ42818.1"/>
    </source>
</evidence>